<evidence type="ECO:0000313" key="2">
    <source>
        <dbReference type="Proteomes" id="UP000008237"/>
    </source>
</evidence>
<keyword evidence="2" id="KW-1185">Reference proteome</keyword>
<gene>
    <name evidence="1" type="ORF">EAI_17482</name>
</gene>
<protein>
    <submittedName>
        <fullName evidence="1">Uncharacterized protein</fullName>
    </submittedName>
</protein>
<dbReference type="EMBL" id="GL452328">
    <property type="protein sequence ID" value="EFN77454.1"/>
    <property type="molecule type" value="Genomic_DNA"/>
</dbReference>
<reference evidence="1 2" key="1">
    <citation type="journal article" date="2010" name="Science">
        <title>Genomic comparison of the ants Camponotus floridanus and Harpegnathos saltator.</title>
        <authorList>
            <person name="Bonasio R."/>
            <person name="Zhang G."/>
            <person name="Ye C."/>
            <person name="Mutti N.S."/>
            <person name="Fang X."/>
            <person name="Qin N."/>
            <person name="Donahue G."/>
            <person name="Yang P."/>
            <person name="Li Q."/>
            <person name="Li C."/>
            <person name="Zhang P."/>
            <person name="Huang Z."/>
            <person name="Berger S.L."/>
            <person name="Reinberg D."/>
            <person name="Wang J."/>
            <person name="Liebig J."/>
        </authorList>
    </citation>
    <scope>NUCLEOTIDE SEQUENCE [LARGE SCALE GENOMIC DNA]</scope>
    <source>
        <strain evidence="1 2">R22 G/1</strain>
    </source>
</reference>
<evidence type="ECO:0000313" key="1">
    <source>
        <dbReference type="EMBL" id="EFN77454.1"/>
    </source>
</evidence>
<dbReference type="Proteomes" id="UP000008237">
    <property type="component" value="Unassembled WGS sequence"/>
</dbReference>
<accession>E2C3N1</accession>
<sequence>MHAVTFDELRWAPRTPTTITVDFCSRNFLEHCGVVRRLKTNQLPGNVVNGASSATSVCGNSSANGLTDCLLFKYIIQKLQQAFIVFTDNLKWFWFNKWLFRAELLSQRHTVLVFVLNCLLDENTAF</sequence>
<proteinExistence type="predicted"/>
<organism evidence="2">
    <name type="scientific">Harpegnathos saltator</name>
    <name type="common">Jerdon's jumping ant</name>
    <dbReference type="NCBI Taxonomy" id="610380"/>
    <lineage>
        <taxon>Eukaryota</taxon>
        <taxon>Metazoa</taxon>
        <taxon>Ecdysozoa</taxon>
        <taxon>Arthropoda</taxon>
        <taxon>Hexapoda</taxon>
        <taxon>Insecta</taxon>
        <taxon>Pterygota</taxon>
        <taxon>Neoptera</taxon>
        <taxon>Endopterygota</taxon>
        <taxon>Hymenoptera</taxon>
        <taxon>Apocrita</taxon>
        <taxon>Aculeata</taxon>
        <taxon>Formicoidea</taxon>
        <taxon>Formicidae</taxon>
        <taxon>Ponerinae</taxon>
        <taxon>Ponerini</taxon>
        <taxon>Harpegnathos</taxon>
    </lineage>
</organism>
<dbReference type="InParanoid" id="E2C3N1"/>
<dbReference type="AlphaFoldDB" id="E2C3N1"/>
<name>E2C3N1_HARSA</name>